<dbReference type="InterPro" id="IPR036388">
    <property type="entry name" value="WH-like_DNA-bd_sf"/>
</dbReference>
<dbReference type="PROSITE" id="PS50995">
    <property type="entry name" value="HTH_MARR_2"/>
    <property type="match status" value="1"/>
</dbReference>
<dbReference type="EMBL" id="BJOV01000002">
    <property type="protein sequence ID" value="GEE00482.1"/>
    <property type="molecule type" value="Genomic_DNA"/>
</dbReference>
<dbReference type="InterPro" id="IPR000835">
    <property type="entry name" value="HTH_MarR-typ"/>
</dbReference>
<evidence type="ECO:0000313" key="2">
    <source>
        <dbReference type="EMBL" id="GEE00482.1"/>
    </source>
</evidence>
<dbReference type="RefSeq" id="WP_161894372.1">
    <property type="nucleotide sequence ID" value="NZ_BJOV01000002.1"/>
</dbReference>
<organism evidence="2 3">
    <name type="scientific">Gordonia spumicola</name>
    <dbReference type="NCBI Taxonomy" id="589161"/>
    <lineage>
        <taxon>Bacteria</taxon>
        <taxon>Bacillati</taxon>
        <taxon>Actinomycetota</taxon>
        <taxon>Actinomycetes</taxon>
        <taxon>Mycobacteriales</taxon>
        <taxon>Gordoniaceae</taxon>
        <taxon>Gordonia</taxon>
    </lineage>
</organism>
<dbReference type="AlphaFoldDB" id="A0A7I9V5L7"/>
<sequence>MKPTRIDGRIGYRMVRTAMRVRKAHADALAECGLLPSQHAVLAVLAADGPEYQKRLAAKTTVDAGDLVGHLDDLQERGYVVRERDPGDRRRHIVRLSDDGRVKLAEADRLLDGVEATLFGALDADQRVRLLDAIDEVYSAAEAQARARHI</sequence>
<gene>
    <name evidence="2" type="primary">slyA</name>
    <name evidence="2" type="ORF">nbrc107696_09280</name>
</gene>
<evidence type="ECO:0000259" key="1">
    <source>
        <dbReference type="PROSITE" id="PS50995"/>
    </source>
</evidence>
<dbReference type="Gene3D" id="1.10.10.10">
    <property type="entry name" value="Winged helix-like DNA-binding domain superfamily/Winged helix DNA-binding domain"/>
    <property type="match status" value="1"/>
</dbReference>
<dbReference type="OrthoDB" id="122135at2"/>
<dbReference type="GO" id="GO:0006950">
    <property type="term" value="P:response to stress"/>
    <property type="evidence" value="ECO:0007669"/>
    <property type="project" value="TreeGrafter"/>
</dbReference>
<comment type="caution">
    <text evidence="2">The sequence shown here is derived from an EMBL/GenBank/DDBJ whole genome shotgun (WGS) entry which is preliminary data.</text>
</comment>
<dbReference type="PANTHER" id="PTHR33164">
    <property type="entry name" value="TRANSCRIPTIONAL REGULATOR, MARR FAMILY"/>
    <property type="match status" value="1"/>
</dbReference>
<dbReference type="SMART" id="SM00347">
    <property type="entry name" value="HTH_MARR"/>
    <property type="match status" value="1"/>
</dbReference>
<evidence type="ECO:0000313" key="3">
    <source>
        <dbReference type="Proteomes" id="UP000444960"/>
    </source>
</evidence>
<reference evidence="3" key="1">
    <citation type="submission" date="2019-06" db="EMBL/GenBank/DDBJ databases">
        <title>Gordonia isolated from sludge of a wastewater treatment plant.</title>
        <authorList>
            <person name="Tamura T."/>
            <person name="Aoyama K."/>
            <person name="Kang Y."/>
            <person name="Saito S."/>
            <person name="Akiyama N."/>
            <person name="Yazawa K."/>
            <person name="Gonoi T."/>
            <person name="Mikami Y."/>
        </authorList>
    </citation>
    <scope>NUCLEOTIDE SEQUENCE [LARGE SCALE GENOMIC DNA]</scope>
    <source>
        <strain evidence="3">NBRC 107696</strain>
    </source>
</reference>
<name>A0A7I9V5L7_9ACTN</name>
<dbReference type="PANTHER" id="PTHR33164:SF89">
    <property type="entry name" value="MARR FAMILY REGULATORY PROTEIN"/>
    <property type="match status" value="1"/>
</dbReference>
<dbReference type="Pfam" id="PF12802">
    <property type="entry name" value="MarR_2"/>
    <property type="match status" value="1"/>
</dbReference>
<accession>A0A7I9V5L7</accession>
<dbReference type="GO" id="GO:0003700">
    <property type="term" value="F:DNA-binding transcription factor activity"/>
    <property type="evidence" value="ECO:0007669"/>
    <property type="project" value="InterPro"/>
</dbReference>
<dbReference type="Proteomes" id="UP000444960">
    <property type="component" value="Unassembled WGS sequence"/>
</dbReference>
<protein>
    <submittedName>
        <fullName evidence="2">MarR family transcriptional regulator</fullName>
    </submittedName>
</protein>
<keyword evidence="3" id="KW-1185">Reference proteome</keyword>
<feature type="domain" description="HTH marR-type" evidence="1">
    <location>
        <begin position="7"/>
        <end position="139"/>
    </location>
</feature>
<proteinExistence type="predicted"/>
<dbReference type="InterPro" id="IPR036390">
    <property type="entry name" value="WH_DNA-bd_sf"/>
</dbReference>
<dbReference type="InterPro" id="IPR039422">
    <property type="entry name" value="MarR/SlyA-like"/>
</dbReference>
<dbReference type="SUPFAM" id="SSF46785">
    <property type="entry name" value="Winged helix' DNA-binding domain"/>
    <property type="match status" value="1"/>
</dbReference>